<evidence type="ECO:0000256" key="2">
    <source>
        <dbReference type="ARBA" id="ARBA00007495"/>
    </source>
</evidence>
<dbReference type="GO" id="GO:0005576">
    <property type="term" value="C:extracellular region"/>
    <property type="evidence" value="ECO:0007669"/>
    <property type="project" value="UniProtKB-SubCell"/>
</dbReference>
<evidence type="ECO:0000256" key="1">
    <source>
        <dbReference type="ARBA" id="ARBA00004613"/>
    </source>
</evidence>
<dbReference type="Gene3D" id="3.20.20.80">
    <property type="entry name" value="Glycosidases"/>
    <property type="match status" value="1"/>
</dbReference>
<dbReference type="GO" id="GO:0031176">
    <property type="term" value="F:endo-1,4-beta-xylanase activity"/>
    <property type="evidence" value="ECO:0007669"/>
    <property type="project" value="UniProtKB-EC"/>
</dbReference>
<dbReference type="PRINTS" id="PR00134">
    <property type="entry name" value="GLHYDRLASE10"/>
</dbReference>
<dbReference type="EMBL" id="JAUEPP010000005">
    <property type="protein sequence ID" value="KAK3343128.1"/>
    <property type="molecule type" value="Genomic_DNA"/>
</dbReference>
<dbReference type="RefSeq" id="XP_062680921.1">
    <property type="nucleotide sequence ID" value="XM_062822324.1"/>
</dbReference>
<comment type="similarity">
    <text evidence="2 8">Belongs to the glycosyl hydrolase 10 (cellulase F) family.</text>
</comment>
<feature type="signal peptide" evidence="9">
    <location>
        <begin position="1"/>
        <end position="16"/>
    </location>
</feature>
<name>A0AAE0JE71_9PEZI</name>
<dbReference type="PROSITE" id="PS51760">
    <property type="entry name" value="GH10_2"/>
    <property type="match status" value="1"/>
</dbReference>
<evidence type="ECO:0000256" key="4">
    <source>
        <dbReference type="ARBA" id="ARBA00022801"/>
    </source>
</evidence>
<dbReference type="GeneID" id="87859478"/>
<evidence type="ECO:0000256" key="6">
    <source>
        <dbReference type="ARBA" id="ARBA00023295"/>
    </source>
</evidence>
<dbReference type="Pfam" id="PF00331">
    <property type="entry name" value="Glyco_hydro_10"/>
    <property type="match status" value="1"/>
</dbReference>
<comment type="subcellular location">
    <subcellularLocation>
        <location evidence="1">Secreted</location>
    </subcellularLocation>
</comment>
<keyword evidence="12" id="KW-1185">Reference proteome</keyword>
<evidence type="ECO:0000259" key="10">
    <source>
        <dbReference type="PROSITE" id="PS51760"/>
    </source>
</evidence>
<sequence>MKANLMMLLAPLAAMAAPTPDNNLEARQASQSIDTLMKAKGKLYFGACTDQGRLTSGKNAAVLQQNFGQVTPENSMKWDSTESQRGKYNFGQADYLVNWATTNNKTIRGHTFLWHSQLPAWVSNIRDKSTLTTVLQDHITTIMTRYKGKVRGYDVANEIFNEDGSLRSSVFYQVLGEDMVSIAFKAARAADPGAKLYINDYNLDSPNAAKLTKGMVQHVNKWVAAGVPIDGIGTQGHISSGGGSNLAGAIKALAAANVKEVAVTELDIQGNNAGDYATITKGCLSEPKCVGITVWGVRDPDSWRPNGNPLLFDSNWNPKAAYNSIVQALQ</sequence>
<dbReference type="Proteomes" id="UP001278500">
    <property type="component" value="Unassembled WGS sequence"/>
</dbReference>
<keyword evidence="4 8" id="KW-0378">Hydrolase</keyword>
<dbReference type="GO" id="GO:0000272">
    <property type="term" value="P:polysaccharide catabolic process"/>
    <property type="evidence" value="ECO:0007669"/>
    <property type="project" value="UniProtKB-KW"/>
</dbReference>
<keyword evidence="9" id="KW-0732">Signal</keyword>
<dbReference type="SUPFAM" id="SSF51445">
    <property type="entry name" value="(Trans)glycosidases"/>
    <property type="match status" value="1"/>
</dbReference>
<reference evidence="11" key="2">
    <citation type="submission" date="2023-06" db="EMBL/GenBank/DDBJ databases">
        <authorList>
            <consortium name="Lawrence Berkeley National Laboratory"/>
            <person name="Haridas S."/>
            <person name="Hensen N."/>
            <person name="Bonometti L."/>
            <person name="Westerberg I."/>
            <person name="Brannstrom I.O."/>
            <person name="Guillou S."/>
            <person name="Cros-Aarteil S."/>
            <person name="Calhoun S."/>
            <person name="Kuo A."/>
            <person name="Mondo S."/>
            <person name="Pangilinan J."/>
            <person name="Riley R."/>
            <person name="Labutti K."/>
            <person name="Andreopoulos B."/>
            <person name="Lipzen A."/>
            <person name="Chen C."/>
            <person name="Yanf M."/>
            <person name="Daum C."/>
            <person name="Ng V."/>
            <person name="Clum A."/>
            <person name="Steindorff A."/>
            <person name="Ohm R."/>
            <person name="Martin F."/>
            <person name="Silar P."/>
            <person name="Natvig D."/>
            <person name="Lalanne C."/>
            <person name="Gautier V."/>
            <person name="Ament-Velasquez S.L."/>
            <person name="Kruys A."/>
            <person name="Hutchinson M.I."/>
            <person name="Powell A.J."/>
            <person name="Barry K."/>
            <person name="Miller A.N."/>
            <person name="Grigoriev I.V."/>
            <person name="Debuchy R."/>
            <person name="Gladieux P."/>
            <person name="Thoren M.H."/>
            <person name="Johannesson H."/>
        </authorList>
    </citation>
    <scope>NUCLEOTIDE SEQUENCE</scope>
    <source>
        <strain evidence="11">CBS 560.94</strain>
    </source>
</reference>
<comment type="caution">
    <text evidence="11">The sequence shown here is derived from an EMBL/GenBank/DDBJ whole genome shotgun (WGS) entry which is preliminary data.</text>
</comment>
<dbReference type="EC" id="3.2.1.8" evidence="8"/>
<reference evidence="11" key="1">
    <citation type="journal article" date="2023" name="Mol. Phylogenet. Evol.">
        <title>Genome-scale phylogeny and comparative genomics of the fungal order Sordariales.</title>
        <authorList>
            <person name="Hensen N."/>
            <person name="Bonometti L."/>
            <person name="Westerberg I."/>
            <person name="Brannstrom I.O."/>
            <person name="Guillou S."/>
            <person name="Cros-Aarteil S."/>
            <person name="Calhoun S."/>
            <person name="Haridas S."/>
            <person name="Kuo A."/>
            <person name="Mondo S."/>
            <person name="Pangilinan J."/>
            <person name="Riley R."/>
            <person name="LaButti K."/>
            <person name="Andreopoulos B."/>
            <person name="Lipzen A."/>
            <person name="Chen C."/>
            <person name="Yan M."/>
            <person name="Daum C."/>
            <person name="Ng V."/>
            <person name="Clum A."/>
            <person name="Steindorff A."/>
            <person name="Ohm R.A."/>
            <person name="Martin F."/>
            <person name="Silar P."/>
            <person name="Natvig D.O."/>
            <person name="Lalanne C."/>
            <person name="Gautier V."/>
            <person name="Ament-Velasquez S.L."/>
            <person name="Kruys A."/>
            <person name="Hutchinson M.I."/>
            <person name="Powell A.J."/>
            <person name="Barry K."/>
            <person name="Miller A.N."/>
            <person name="Grigoriev I.V."/>
            <person name="Debuchy R."/>
            <person name="Gladieux P."/>
            <person name="Hiltunen Thoren M."/>
            <person name="Johannesson H."/>
        </authorList>
    </citation>
    <scope>NUCLEOTIDE SEQUENCE</scope>
    <source>
        <strain evidence="11">CBS 560.94</strain>
    </source>
</reference>
<dbReference type="SMART" id="SM00633">
    <property type="entry name" value="Glyco_10"/>
    <property type="match status" value="1"/>
</dbReference>
<dbReference type="AlphaFoldDB" id="A0AAE0JE71"/>
<organism evidence="11 12">
    <name type="scientific">Neurospora tetraspora</name>
    <dbReference type="NCBI Taxonomy" id="94610"/>
    <lineage>
        <taxon>Eukaryota</taxon>
        <taxon>Fungi</taxon>
        <taxon>Dikarya</taxon>
        <taxon>Ascomycota</taxon>
        <taxon>Pezizomycotina</taxon>
        <taxon>Sordariomycetes</taxon>
        <taxon>Sordariomycetidae</taxon>
        <taxon>Sordariales</taxon>
        <taxon>Sordariaceae</taxon>
        <taxon>Neurospora</taxon>
    </lineage>
</organism>
<gene>
    <name evidence="11" type="ORF">B0H65DRAFT_241266</name>
</gene>
<evidence type="ECO:0000256" key="5">
    <source>
        <dbReference type="ARBA" id="ARBA00023277"/>
    </source>
</evidence>
<proteinExistence type="inferred from homology"/>
<dbReference type="PANTHER" id="PTHR31490">
    <property type="entry name" value="GLYCOSYL HYDROLASE"/>
    <property type="match status" value="1"/>
</dbReference>
<keyword evidence="3" id="KW-0964">Secreted</keyword>
<evidence type="ECO:0000256" key="9">
    <source>
        <dbReference type="SAM" id="SignalP"/>
    </source>
</evidence>
<evidence type="ECO:0000256" key="8">
    <source>
        <dbReference type="RuleBase" id="RU361174"/>
    </source>
</evidence>
<dbReference type="PANTHER" id="PTHR31490:SF76">
    <property type="entry name" value="ENDO-1,4-BETA-XYLANASE C"/>
    <property type="match status" value="1"/>
</dbReference>
<protein>
    <recommendedName>
        <fullName evidence="8">Beta-xylanase</fullName>
        <ecNumber evidence="8">3.2.1.8</ecNumber>
    </recommendedName>
</protein>
<feature type="domain" description="GH10" evidence="10">
    <location>
        <begin position="30"/>
        <end position="328"/>
    </location>
</feature>
<keyword evidence="6 8" id="KW-0326">Glycosidase</keyword>
<accession>A0AAE0JE71</accession>
<evidence type="ECO:0000313" key="12">
    <source>
        <dbReference type="Proteomes" id="UP001278500"/>
    </source>
</evidence>
<dbReference type="InterPro" id="IPR044846">
    <property type="entry name" value="GH10"/>
</dbReference>
<evidence type="ECO:0000256" key="7">
    <source>
        <dbReference type="ARBA" id="ARBA00023326"/>
    </source>
</evidence>
<feature type="chain" id="PRO_5042117849" description="Beta-xylanase" evidence="9">
    <location>
        <begin position="17"/>
        <end position="330"/>
    </location>
</feature>
<dbReference type="InterPro" id="IPR001000">
    <property type="entry name" value="GH10_dom"/>
</dbReference>
<keyword evidence="7 8" id="KW-0624">Polysaccharide degradation</keyword>
<comment type="catalytic activity">
    <reaction evidence="8">
        <text>Endohydrolysis of (1-&gt;4)-beta-D-xylosidic linkages in xylans.</text>
        <dbReference type="EC" id="3.2.1.8"/>
    </reaction>
</comment>
<dbReference type="InterPro" id="IPR017853">
    <property type="entry name" value="GH"/>
</dbReference>
<evidence type="ECO:0000313" key="11">
    <source>
        <dbReference type="EMBL" id="KAK3343128.1"/>
    </source>
</evidence>
<evidence type="ECO:0000256" key="3">
    <source>
        <dbReference type="ARBA" id="ARBA00022525"/>
    </source>
</evidence>
<keyword evidence="5 8" id="KW-0119">Carbohydrate metabolism</keyword>